<dbReference type="Gene3D" id="3.30.200.20">
    <property type="entry name" value="Phosphorylase Kinase, domain 1"/>
    <property type="match status" value="1"/>
</dbReference>
<evidence type="ECO:0000256" key="2">
    <source>
        <dbReference type="ARBA" id="ARBA00022527"/>
    </source>
</evidence>
<evidence type="ECO:0000259" key="9">
    <source>
        <dbReference type="PROSITE" id="PS50011"/>
    </source>
</evidence>
<comment type="catalytic activity">
    <reaction evidence="7">
        <text>L-threonyl-[protein] + ATP = O-phospho-L-threonyl-[protein] + ADP + H(+)</text>
        <dbReference type="Rhea" id="RHEA:46608"/>
        <dbReference type="Rhea" id="RHEA-COMP:11060"/>
        <dbReference type="Rhea" id="RHEA-COMP:11605"/>
        <dbReference type="ChEBI" id="CHEBI:15378"/>
        <dbReference type="ChEBI" id="CHEBI:30013"/>
        <dbReference type="ChEBI" id="CHEBI:30616"/>
        <dbReference type="ChEBI" id="CHEBI:61977"/>
        <dbReference type="ChEBI" id="CHEBI:456216"/>
        <dbReference type="EC" id="2.7.11.1"/>
    </reaction>
</comment>
<evidence type="ECO:0000256" key="3">
    <source>
        <dbReference type="ARBA" id="ARBA00022679"/>
    </source>
</evidence>
<dbReference type="InterPro" id="IPR000719">
    <property type="entry name" value="Prot_kinase_dom"/>
</dbReference>
<dbReference type="Gene3D" id="1.10.510.10">
    <property type="entry name" value="Transferase(Phosphotransferase) domain 1"/>
    <property type="match status" value="1"/>
</dbReference>
<dbReference type="Pfam" id="PF00069">
    <property type="entry name" value="Pkinase"/>
    <property type="match status" value="1"/>
</dbReference>
<gene>
    <name evidence="10" type="ORF">C1H46_025341</name>
</gene>
<dbReference type="InterPro" id="IPR050236">
    <property type="entry name" value="Ser_Thr_kinase_AGC"/>
</dbReference>
<keyword evidence="6" id="KW-0067">ATP-binding</keyword>
<evidence type="ECO:0000256" key="6">
    <source>
        <dbReference type="ARBA" id="ARBA00022840"/>
    </source>
</evidence>
<protein>
    <recommendedName>
        <fullName evidence="1">non-specific serine/threonine protein kinase</fullName>
        <ecNumber evidence="1">2.7.11.1</ecNumber>
    </recommendedName>
</protein>
<dbReference type="SUPFAM" id="SSF56112">
    <property type="entry name" value="Protein kinase-like (PK-like)"/>
    <property type="match status" value="1"/>
</dbReference>
<accession>A0A540LRI8</accession>
<keyword evidence="3" id="KW-0808">Transferase</keyword>
<dbReference type="GO" id="GO:0035556">
    <property type="term" value="P:intracellular signal transduction"/>
    <property type="evidence" value="ECO:0007669"/>
    <property type="project" value="TreeGrafter"/>
</dbReference>
<evidence type="ECO:0000313" key="10">
    <source>
        <dbReference type="EMBL" id="TQD89114.1"/>
    </source>
</evidence>
<reference evidence="10 11" key="1">
    <citation type="journal article" date="2019" name="G3 (Bethesda)">
        <title>Sequencing of a Wild Apple (Malus baccata) Genome Unravels the Differences Between Cultivated and Wild Apple Species Regarding Disease Resistance and Cold Tolerance.</title>
        <authorList>
            <person name="Chen X."/>
        </authorList>
    </citation>
    <scope>NUCLEOTIDE SEQUENCE [LARGE SCALE GENOMIC DNA]</scope>
    <source>
        <strain evidence="11">cv. Shandingzi</strain>
        <tissue evidence="10">Leaves</tissue>
    </source>
</reference>
<comment type="caution">
    <text evidence="10">The sequence shown here is derived from an EMBL/GenBank/DDBJ whole genome shotgun (WGS) entry which is preliminary data.</text>
</comment>
<dbReference type="SMART" id="SM00220">
    <property type="entry name" value="S_TKc"/>
    <property type="match status" value="1"/>
</dbReference>
<evidence type="ECO:0000256" key="5">
    <source>
        <dbReference type="ARBA" id="ARBA00022777"/>
    </source>
</evidence>
<dbReference type="EC" id="2.7.11.1" evidence="1"/>
<evidence type="ECO:0000313" key="11">
    <source>
        <dbReference type="Proteomes" id="UP000315295"/>
    </source>
</evidence>
<proteinExistence type="predicted"/>
<evidence type="ECO:0000256" key="7">
    <source>
        <dbReference type="ARBA" id="ARBA00047899"/>
    </source>
</evidence>
<evidence type="ECO:0000256" key="8">
    <source>
        <dbReference type="ARBA" id="ARBA00048679"/>
    </source>
</evidence>
<keyword evidence="4" id="KW-0547">Nucleotide-binding</keyword>
<dbReference type="PANTHER" id="PTHR24356:SF184">
    <property type="entry name" value="SERINE_THREONINE-PROTEIN KINASE TRICORNERED"/>
    <property type="match status" value="1"/>
</dbReference>
<dbReference type="Proteomes" id="UP000315295">
    <property type="component" value="Unassembled WGS sequence"/>
</dbReference>
<name>A0A540LRI8_MALBA</name>
<dbReference type="PROSITE" id="PS50011">
    <property type="entry name" value="PROTEIN_KINASE_DOM"/>
    <property type="match status" value="1"/>
</dbReference>
<dbReference type="EMBL" id="VIEB01000491">
    <property type="protein sequence ID" value="TQD89114.1"/>
    <property type="molecule type" value="Genomic_DNA"/>
</dbReference>
<dbReference type="AlphaFoldDB" id="A0A540LRI8"/>
<organism evidence="10 11">
    <name type="scientific">Malus baccata</name>
    <name type="common">Siberian crab apple</name>
    <name type="synonym">Pyrus baccata</name>
    <dbReference type="NCBI Taxonomy" id="106549"/>
    <lineage>
        <taxon>Eukaryota</taxon>
        <taxon>Viridiplantae</taxon>
        <taxon>Streptophyta</taxon>
        <taxon>Embryophyta</taxon>
        <taxon>Tracheophyta</taxon>
        <taxon>Spermatophyta</taxon>
        <taxon>Magnoliopsida</taxon>
        <taxon>eudicotyledons</taxon>
        <taxon>Gunneridae</taxon>
        <taxon>Pentapetalae</taxon>
        <taxon>rosids</taxon>
        <taxon>fabids</taxon>
        <taxon>Rosales</taxon>
        <taxon>Rosaceae</taxon>
        <taxon>Amygdaloideae</taxon>
        <taxon>Maleae</taxon>
        <taxon>Malus</taxon>
    </lineage>
</organism>
<comment type="catalytic activity">
    <reaction evidence="8">
        <text>L-seryl-[protein] + ATP = O-phospho-L-seryl-[protein] + ADP + H(+)</text>
        <dbReference type="Rhea" id="RHEA:17989"/>
        <dbReference type="Rhea" id="RHEA-COMP:9863"/>
        <dbReference type="Rhea" id="RHEA-COMP:11604"/>
        <dbReference type="ChEBI" id="CHEBI:15378"/>
        <dbReference type="ChEBI" id="CHEBI:29999"/>
        <dbReference type="ChEBI" id="CHEBI:30616"/>
        <dbReference type="ChEBI" id="CHEBI:83421"/>
        <dbReference type="ChEBI" id="CHEBI:456216"/>
        <dbReference type="EC" id="2.7.11.1"/>
    </reaction>
</comment>
<dbReference type="GO" id="GO:0004674">
    <property type="term" value="F:protein serine/threonine kinase activity"/>
    <property type="evidence" value="ECO:0007669"/>
    <property type="project" value="UniProtKB-KW"/>
</dbReference>
<dbReference type="InterPro" id="IPR011009">
    <property type="entry name" value="Kinase-like_dom_sf"/>
</dbReference>
<keyword evidence="11" id="KW-1185">Reference proteome</keyword>
<evidence type="ECO:0000256" key="4">
    <source>
        <dbReference type="ARBA" id="ARBA00022741"/>
    </source>
</evidence>
<feature type="domain" description="Protein kinase" evidence="9">
    <location>
        <begin position="111"/>
        <end position="303"/>
    </location>
</feature>
<evidence type="ECO:0000256" key="1">
    <source>
        <dbReference type="ARBA" id="ARBA00012513"/>
    </source>
</evidence>
<sequence length="303" mass="34172">MAAAGGLSHSRSVSEPHCQRIPRYQAPRRFLQRGVQVLWLMVPGNLAFHFIERNPSFNLPEGPFAGKYYLKLIRLSQSLLPVFLAGYFKIYVSETLWSTDSGDLHLAAVAKPEVSRLGAFRLDYVDFIKGIKYNISNVRIYREKATGHIYAMKKLKKSEMLQRGQVEHVKAKRNLLAEVDNNCIDKLYCLFQDEEYLYLITEYLPGRDMMTLLMRMDTLTEDEARFYIGETVLAIESIHKHNYIHSSSGDYDGDEGHDGGGGAGGTCASFGGVGVRSLTIFTLFPHCIGVDNADSRTTNTLLW</sequence>
<dbReference type="GO" id="GO:0005524">
    <property type="term" value="F:ATP binding"/>
    <property type="evidence" value="ECO:0007669"/>
    <property type="project" value="UniProtKB-KW"/>
</dbReference>
<keyword evidence="2" id="KW-0723">Serine/threonine-protein kinase</keyword>
<keyword evidence="5" id="KW-0418">Kinase</keyword>
<dbReference type="PANTHER" id="PTHR24356">
    <property type="entry name" value="SERINE/THREONINE-PROTEIN KINASE"/>
    <property type="match status" value="1"/>
</dbReference>
<dbReference type="STRING" id="106549.A0A540LRI8"/>